<keyword evidence="9" id="KW-0408">Iron</keyword>
<evidence type="ECO:0000313" key="16">
    <source>
        <dbReference type="Proteomes" id="UP001497516"/>
    </source>
</evidence>
<proteinExistence type="inferred from homology"/>
<dbReference type="GO" id="GO:0046872">
    <property type="term" value="F:metal ion binding"/>
    <property type="evidence" value="ECO:0007669"/>
    <property type="project" value="UniProtKB-KW"/>
</dbReference>
<evidence type="ECO:0000256" key="3">
    <source>
        <dbReference type="ARBA" id="ARBA00006759"/>
    </source>
</evidence>
<evidence type="ECO:0000256" key="11">
    <source>
        <dbReference type="ARBA" id="ARBA00050990"/>
    </source>
</evidence>
<dbReference type="InterPro" id="IPR044528">
    <property type="entry name" value="POD-like_MBL-fold"/>
</dbReference>
<evidence type="ECO:0000313" key="15">
    <source>
        <dbReference type="EMBL" id="CAL1389627.1"/>
    </source>
</evidence>
<dbReference type="PANTHER" id="PTHR43084:SF1">
    <property type="entry name" value="PERSULFIDE DIOXYGENASE ETHE1, MITOCHONDRIAL"/>
    <property type="match status" value="1"/>
</dbReference>
<evidence type="ECO:0000256" key="2">
    <source>
        <dbReference type="ARBA" id="ARBA00004173"/>
    </source>
</evidence>
<keyword evidence="8" id="KW-0560">Oxidoreductase</keyword>
<dbReference type="InterPro" id="IPR001279">
    <property type="entry name" value="Metallo-B-lactamas"/>
</dbReference>
<dbReference type="GO" id="GO:0005739">
    <property type="term" value="C:mitochondrion"/>
    <property type="evidence" value="ECO:0007669"/>
    <property type="project" value="UniProtKB-SubCell"/>
</dbReference>
<dbReference type="CDD" id="cd07724">
    <property type="entry name" value="POD-like_MBL-fold"/>
    <property type="match status" value="1"/>
</dbReference>
<dbReference type="EMBL" id="OZ034818">
    <property type="protein sequence ID" value="CAL1389627.1"/>
    <property type="molecule type" value="Genomic_DNA"/>
</dbReference>
<gene>
    <name evidence="15" type="ORF">LTRI10_LOCUS30472</name>
</gene>
<keyword evidence="5" id="KW-0809">Transit peptide</keyword>
<dbReference type="PANTHER" id="PTHR43084">
    <property type="entry name" value="PERSULFIDE DIOXYGENASE ETHE1"/>
    <property type="match status" value="1"/>
</dbReference>
<evidence type="ECO:0000256" key="5">
    <source>
        <dbReference type="ARBA" id="ARBA00022946"/>
    </source>
</evidence>
<dbReference type="GO" id="GO:0070813">
    <property type="term" value="P:hydrogen sulfide metabolic process"/>
    <property type="evidence" value="ECO:0007669"/>
    <property type="project" value="TreeGrafter"/>
</dbReference>
<evidence type="ECO:0000256" key="10">
    <source>
        <dbReference type="ARBA" id="ARBA00023128"/>
    </source>
</evidence>
<evidence type="ECO:0000256" key="4">
    <source>
        <dbReference type="ARBA" id="ARBA00022723"/>
    </source>
</evidence>
<comment type="similarity">
    <text evidence="3">Belongs to the metallo-beta-lactamase superfamily. Glyoxalase II family.</text>
</comment>
<dbReference type="SMART" id="SM00849">
    <property type="entry name" value="Lactamase_B"/>
    <property type="match status" value="1"/>
</dbReference>
<dbReference type="GO" id="GO:0050313">
    <property type="term" value="F:sulfur dioxygenase activity"/>
    <property type="evidence" value="ECO:0007669"/>
    <property type="project" value="UniProtKB-EC"/>
</dbReference>
<dbReference type="AlphaFoldDB" id="A0AAV2EVD9"/>
<dbReference type="InterPro" id="IPR051682">
    <property type="entry name" value="Mito_Persulfide_Diox"/>
</dbReference>
<keyword evidence="6" id="KW-0223">Dioxygenase</keyword>
<keyword evidence="7" id="KW-0007">Acetylation</keyword>
<sequence length="302" mass="33312">MLRVSLHRLSPSSLCSYSPRSLPPRKQTFSFAKLRSSVSAMRDFSTSSDLTTKLLFRQLFEKDSSTYTYLLADVGHPDRPALLIDPVDKTVDRDISLVKDLGLRLIYAINTHVHADHVTGTGLLKTKVPGVKSVISKASNSKADMHIEAGDKIYFGDLFLEVRATPGHTQGCVTYVTGDGPDQPNPRMAFTGDTLLIRGCGRTDFQGGSSSQLYHSVHSEIFTLPKDTYIYPAHDYKGFTVSTVGEEIQYNPRLTKDEETFKSIMENLNLPYPKMIDVAVPANMVCGLQDDSSAEPVVATSK</sequence>
<evidence type="ECO:0000256" key="7">
    <source>
        <dbReference type="ARBA" id="ARBA00022990"/>
    </source>
</evidence>
<evidence type="ECO:0000256" key="8">
    <source>
        <dbReference type="ARBA" id="ARBA00023002"/>
    </source>
</evidence>
<accession>A0AAV2EVD9</accession>
<keyword evidence="4" id="KW-0479">Metal-binding</keyword>
<evidence type="ECO:0000256" key="12">
    <source>
        <dbReference type="ARBA" id="ARBA00066686"/>
    </source>
</evidence>
<evidence type="ECO:0000259" key="14">
    <source>
        <dbReference type="SMART" id="SM00849"/>
    </source>
</evidence>
<protein>
    <recommendedName>
        <fullName evidence="12">persulfide dioxygenase</fullName>
        <ecNumber evidence="12">1.13.11.18</ecNumber>
    </recommendedName>
    <alternativeName>
        <fullName evidence="13">Sulfur dioxygenase ETHE1</fullName>
    </alternativeName>
</protein>
<dbReference type="EC" id="1.13.11.18" evidence="12"/>
<organism evidence="15 16">
    <name type="scientific">Linum trigynum</name>
    <dbReference type="NCBI Taxonomy" id="586398"/>
    <lineage>
        <taxon>Eukaryota</taxon>
        <taxon>Viridiplantae</taxon>
        <taxon>Streptophyta</taxon>
        <taxon>Embryophyta</taxon>
        <taxon>Tracheophyta</taxon>
        <taxon>Spermatophyta</taxon>
        <taxon>Magnoliopsida</taxon>
        <taxon>eudicotyledons</taxon>
        <taxon>Gunneridae</taxon>
        <taxon>Pentapetalae</taxon>
        <taxon>rosids</taxon>
        <taxon>fabids</taxon>
        <taxon>Malpighiales</taxon>
        <taxon>Linaceae</taxon>
        <taxon>Linum</taxon>
    </lineage>
</organism>
<dbReference type="Pfam" id="PF00753">
    <property type="entry name" value="Lactamase_B"/>
    <property type="match status" value="1"/>
</dbReference>
<reference evidence="15 16" key="1">
    <citation type="submission" date="2024-04" db="EMBL/GenBank/DDBJ databases">
        <authorList>
            <person name="Fracassetti M."/>
        </authorList>
    </citation>
    <scope>NUCLEOTIDE SEQUENCE [LARGE SCALE GENOMIC DNA]</scope>
</reference>
<keyword evidence="10" id="KW-0496">Mitochondrion</keyword>
<evidence type="ECO:0000256" key="6">
    <source>
        <dbReference type="ARBA" id="ARBA00022964"/>
    </source>
</evidence>
<dbReference type="GO" id="GO:0006749">
    <property type="term" value="P:glutathione metabolic process"/>
    <property type="evidence" value="ECO:0007669"/>
    <property type="project" value="InterPro"/>
</dbReference>
<dbReference type="InterPro" id="IPR036866">
    <property type="entry name" value="RibonucZ/Hydroxyglut_hydro"/>
</dbReference>
<comment type="catalytic activity">
    <reaction evidence="11">
        <text>S-sulfanylglutathione + O2 + H2O = sulfite + glutathione + 2 H(+)</text>
        <dbReference type="Rhea" id="RHEA:12981"/>
        <dbReference type="ChEBI" id="CHEBI:15377"/>
        <dbReference type="ChEBI" id="CHEBI:15378"/>
        <dbReference type="ChEBI" id="CHEBI:15379"/>
        <dbReference type="ChEBI" id="CHEBI:17359"/>
        <dbReference type="ChEBI" id="CHEBI:57925"/>
        <dbReference type="ChEBI" id="CHEBI:58905"/>
        <dbReference type="EC" id="1.13.11.18"/>
    </reaction>
</comment>
<evidence type="ECO:0000256" key="9">
    <source>
        <dbReference type="ARBA" id="ARBA00023004"/>
    </source>
</evidence>
<dbReference type="FunFam" id="3.60.15.10:FF:000013">
    <property type="entry name" value="Persulfide dioxygenase ETHE1, mitochondrial"/>
    <property type="match status" value="1"/>
</dbReference>
<dbReference type="SUPFAM" id="SSF56281">
    <property type="entry name" value="Metallo-hydrolase/oxidoreductase"/>
    <property type="match status" value="1"/>
</dbReference>
<comment type="cofactor">
    <cofactor evidence="1">
        <name>Fe(2+)</name>
        <dbReference type="ChEBI" id="CHEBI:29033"/>
    </cofactor>
</comment>
<evidence type="ECO:0000256" key="13">
    <source>
        <dbReference type="ARBA" id="ARBA00077964"/>
    </source>
</evidence>
<dbReference type="Proteomes" id="UP001497516">
    <property type="component" value="Chromosome 5"/>
</dbReference>
<feature type="domain" description="Metallo-beta-lactamase" evidence="14">
    <location>
        <begin position="65"/>
        <end position="234"/>
    </location>
</feature>
<comment type="subcellular location">
    <subcellularLocation>
        <location evidence="2">Mitochondrion</location>
    </subcellularLocation>
</comment>
<name>A0AAV2EVD9_9ROSI</name>
<evidence type="ECO:0000256" key="1">
    <source>
        <dbReference type="ARBA" id="ARBA00001954"/>
    </source>
</evidence>
<keyword evidence="16" id="KW-1185">Reference proteome</keyword>
<dbReference type="Gene3D" id="3.60.15.10">
    <property type="entry name" value="Ribonuclease Z/Hydroxyacylglutathione hydrolase-like"/>
    <property type="match status" value="1"/>
</dbReference>